<dbReference type="NCBIfam" id="TIGR00539">
    <property type="entry name" value="hemN_rel"/>
    <property type="match status" value="1"/>
</dbReference>
<dbReference type="InterPro" id="IPR058240">
    <property type="entry name" value="rSAM_sf"/>
</dbReference>
<keyword evidence="6" id="KW-0411">Iron-sulfur</keyword>
<reference evidence="9" key="1">
    <citation type="submission" date="2018-05" db="EMBL/GenBank/DDBJ databases">
        <authorList>
            <person name="Lanie J.A."/>
            <person name="Ng W.-L."/>
            <person name="Kazmierczak K.M."/>
            <person name="Andrzejewski T.M."/>
            <person name="Davidsen T.M."/>
            <person name="Wayne K.J."/>
            <person name="Tettelin H."/>
            <person name="Glass J.I."/>
            <person name="Rusch D."/>
            <person name="Podicherti R."/>
            <person name="Tsui H.-C.T."/>
            <person name="Winkler M.E."/>
        </authorList>
    </citation>
    <scope>NUCLEOTIDE SEQUENCE</scope>
</reference>
<evidence type="ECO:0000256" key="2">
    <source>
        <dbReference type="ARBA" id="ARBA00022617"/>
    </source>
</evidence>
<dbReference type="AlphaFoldDB" id="A0A382M7U0"/>
<dbReference type="SFLD" id="SFLDF00562">
    <property type="entry name" value="HemN-like__clustered_with_heat"/>
    <property type="match status" value="1"/>
</dbReference>
<evidence type="ECO:0000256" key="5">
    <source>
        <dbReference type="ARBA" id="ARBA00023004"/>
    </source>
</evidence>
<evidence type="ECO:0000256" key="1">
    <source>
        <dbReference type="ARBA" id="ARBA00006100"/>
    </source>
</evidence>
<dbReference type="InterPro" id="IPR034505">
    <property type="entry name" value="Coproporphyrinogen-III_oxidase"/>
</dbReference>
<accession>A0A382M7U0</accession>
<keyword evidence="2" id="KW-0349">Heme</keyword>
<proteinExistence type="inferred from homology"/>
<sequence>MSAFSSSVQSLYVHVPFCAAKCEYCAFFSELSSGEQMNRFVDALIREMELVASSLKPRTIFFGGGTPSLLSTAQWRRVLEAMERFDLLGADEWTVECNPATVSTEKARLLREYGVNRISMGVQSLDEGLLDRLGRIHSREMVFKSFDRLRAAGLDNINLDLMFAIPGQTMDIWKATMAETIAMGSEHLSCYEVIYEEDTPLYEQLQAGEFDVDEALACAMYDELIDTAAAAGFAQYEVANFAQHDGEPSAELPSRACRHNVNYWRGG</sequence>
<dbReference type="InterPro" id="IPR007197">
    <property type="entry name" value="rSAM"/>
</dbReference>
<keyword evidence="3" id="KW-0949">S-adenosyl-L-methionine</keyword>
<dbReference type="InterPro" id="IPR006638">
    <property type="entry name" value="Elp3/MiaA/NifB-like_rSAM"/>
</dbReference>
<protein>
    <recommendedName>
        <fullName evidence="8">Radical SAM core domain-containing protein</fullName>
    </recommendedName>
</protein>
<dbReference type="InterPro" id="IPR013785">
    <property type="entry name" value="Aldolase_TIM"/>
</dbReference>
<name>A0A382M7U0_9ZZZZ</name>
<dbReference type="Gene3D" id="3.20.20.70">
    <property type="entry name" value="Aldolase class I"/>
    <property type="match status" value="1"/>
</dbReference>
<dbReference type="EMBL" id="UINC01091897">
    <property type="protein sequence ID" value="SVC45023.1"/>
    <property type="molecule type" value="Genomic_DNA"/>
</dbReference>
<dbReference type="GO" id="GO:0046872">
    <property type="term" value="F:metal ion binding"/>
    <property type="evidence" value="ECO:0007669"/>
    <property type="project" value="UniProtKB-KW"/>
</dbReference>
<evidence type="ECO:0000256" key="7">
    <source>
        <dbReference type="ARBA" id="ARBA00023186"/>
    </source>
</evidence>
<dbReference type="GO" id="GO:0006779">
    <property type="term" value="P:porphyrin-containing compound biosynthetic process"/>
    <property type="evidence" value="ECO:0007669"/>
    <property type="project" value="InterPro"/>
</dbReference>
<feature type="domain" description="Radical SAM core" evidence="8">
    <location>
        <begin position="3"/>
        <end position="234"/>
    </location>
</feature>
<dbReference type="SFLD" id="SFLDG01065">
    <property type="entry name" value="anaerobic_coproporphyrinogen-I"/>
    <property type="match status" value="1"/>
</dbReference>
<dbReference type="GO" id="GO:0005737">
    <property type="term" value="C:cytoplasm"/>
    <property type="evidence" value="ECO:0007669"/>
    <property type="project" value="InterPro"/>
</dbReference>
<dbReference type="SFLD" id="SFLDG01082">
    <property type="entry name" value="B12-binding_domain_containing"/>
    <property type="match status" value="1"/>
</dbReference>
<dbReference type="SMART" id="SM00729">
    <property type="entry name" value="Elp3"/>
    <property type="match status" value="1"/>
</dbReference>
<comment type="similarity">
    <text evidence="1">Belongs to the anaerobic coproporphyrinogen-III oxidase family. HemW subfamily.</text>
</comment>
<keyword evidence="4" id="KW-0479">Metal-binding</keyword>
<keyword evidence="5" id="KW-0408">Iron</keyword>
<feature type="non-terminal residue" evidence="9">
    <location>
        <position position="267"/>
    </location>
</feature>
<dbReference type="GO" id="GO:0051539">
    <property type="term" value="F:4 iron, 4 sulfur cluster binding"/>
    <property type="evidence" value="ECO:0007669"/>
    <property type="project" value="InterPro"/>
</dbReference>
<dbReference type="GO" id="GO:0004109">
    <property type="term" value="F:coproporphyrinogen oxidase activity"/>
    <property type="evidence" value="ECO:0007669"/>
    <property type="project" value="InterPro"/>
</dbReference>
<evidence type="ECO:0000256" key="3">
    <source>
        <dbReference type="ARBA" id="ARBA00022691"/>
    </source>
</evidence>
<dbReference type="PANTHER" id="PTHR13932">
    <property type="entry name" value="COPROPORPHYRINIGEN III OXIDASE"/>
    <property type="match status" value="1"/>
</dbReference>
<gene>
    <name evidence="9" type="ORF">METZ01_LOCUS297877</name>
</gene>
<dbReference type="PANTHER" id="PTHR13932:SF5">
    <property type="entry name" value="RADICAL S-ADENOSYL METHIONINE DOMAIN-CONTAINING PROTEIN 1, MITOCHONDRIAL"/>
    <property type="match status" value="1"/>
</dbReference>
<evidence type="ECO:0000313" key="9">
    <source>
        <dbReference type="EMBL" id="SVC45023.1"/>
    </source>
</evidence>
<evidence type="ECO:0000256" key="4">
    <source>
        <dbReference type="ARBA" id="ARBA00022723"/>
    </source>
</evidence>
<dbReference type="CDD" id="cd01335">
    <property type="entry name" value="Radical_SAM"/>
    <property type="match status" value="1"/>
</dbReference>
<evidence type="ECO:0000256" key="6">
    <source>
        <dbReference type="ARBA" id="ARBA00023014"/>
    </source>
</evidence>
<evidence type="ECO:0000259" key="8">
    <source>
        <dbReference type="PROSITE" id="PS51918"/>
    </source>
</evidence>
<dbReference type="InterPro" id="IPR004559">
    <property type="entry name" value="HemW-like"/>
</dbReference>
<dbReference type="SFLD" id="SFLDS00029">
    <property type="entry name" value="Radical_SAM"/>
    <property type="match status" value="1"/>
</dbReference>
<keyword evidence="7" id="KW-0143">Chaperone</keyword>
<organism evidence="9">
    <name type="scientific">marine metagenome</name>
    <dbReference type="NCBI Taxonomy" id="408172"/>
    <lineage>
        <taxon>unclassified sequences</taxon>
        <taxon>metagenomes</taxon>
        <taxon>ecological metagenomes</taxon>
    </lineage>
</organism>
<dbReference type="Pfam" id="PF04055">
    <property type="entry name" value="Radical_SAM"/>
    <property type="match status" value="1"/>
</dbReference>
<dbReference type="SUPFAM" id="SSF102114">
    <property type="entry name" value="Radical SAM enzymes"/>
    <property type="match status" value="1"/>
</dbReference>
<dbReference type="PROSITE" id="PS51918">
    <property type="entry name" value="RADICAL_SAM"/>
    <property type="match status" value="1"/>
</dbReference>